<dbReference type="AlphaFoldDB" id="A0A518CP76"/>
<accession>A0A518CP76</accession>
<sequence length="133" mass="15314">MNTYTDEELLAFLQEQLSSDRAADIEDSLRNSPELTTRLSELVEVSFQDHHSVGQIWRREQLSCPNRSQLGAWMLGTIDTKQAKYLEFHLNVIGCRPCNANMEDLKTAAEEQKSALTRRQKYFQTSIGYLKKS</sequence>
<organism evidence="1 2">
    <name type="scientific">Polystyrenella longa</name>
    <dbReference type="NCBI Taxonomy" id="2528007"/>
    <lineage>
        <taxon>Bacteria</taxon>
        <taxon>Pseudomonadati</taxon>
        <taxon>Planctomycetota</taxon>
        <taxon>Planctomycetia</taxon>
        <taxon>Planctomycetales</taxon>
        <taxon>Planctomycetaceae</taxon>
        <taxon>Polystyrenella</taxon>
    </lineage>
</organism>
<dbReference type="RefSeq" id="WP_144996248.1">
    <property type="nucleotide sequence ID" value="NZ_CP036281.1"/>
</dbReference>
<dbReference type="EMBL" id="CP036281">
    <property type="protein sequence ID" value="QDU81025.1"/>
    <property type="molecule type" value="Genomic_DNA"/>
</dbReference>
<name>A0A518CP76_9PLAN</name>
<reference evidence="1 2" key="1">
    <citation type="submission" date="2019-02" db="EMBL/GenBank/DDBJ databases">
        <title>Deep-cultivation of Planctomycetes and their phenomic and genomic characterization uncovers novel biology.</title>
        <authorList>
            <person name="Wiegand S."/>
            <person name="Jogler M."/>
            <person name="Boedeker C."/>
            <person name="Pinto D."/>
            <person name="Vollmers J."/>
            <person name="Rivas-Marin E."/>
            <person name="Kohn T."/>
            <person name="Peeters S.H."/>
            <person name="Heuer A."/>
            <person name="Rast P."/>
            <person name="Oberbeckmann S."/>
            <person name="Bunk B."/>
            <person name="Jeske O."/>
            <person name="Meyerdierks A."/>
            <person name="Storesund J.E."/>
            <person name="Kallscheuer N."/>
            <person name="Luecker S."/>
            <person name="Lage O.M."/>
            <person name="Pohl T."/>
            <person name="Merkel B.J."/>
            <person name="Hornburger P."/>
            <person name="Mueller R.-W."/>
            <person name="Bruemmer F."/>
            <person name="Labrenz M."/>
            <person name="Spormann A.M."/>
            <person name="Op den Camp H."/>
            <person name="Overmann J."/>
            <person name="Amann R."/>
            <person name="Jetten M.S.M."/>
            <person name="Mascher T."/>
            <person name="Medema M.H."/>
            <person name="Devos D.P."/>
            <person name="Kaster A.-K."/>
            <person name="Ovreas L."/>
            <person name="Rohde M."/>
            <person name="Galperin M.Y."/>
            <person name="Jogler C."/>
        </authorList>
    </citation>
    <scope>NUCLEOTIDE SEQUENCE [LARGE SCALE GENOMIC DNA]</scope>
    <source>
        <strain evidence="1 2">Pla110</strain>
    </source>
</reference>
<dbReference type="OrthoDB" id="285502at2"/>
<keyword evidence="2" id="KW-1185">Reference proteome</keyword>
<evidence type="ECO:0000313" key="1">
    <source>
        <dbReference type="EMBL" id="QDU81025.1"/>
    </source>
</evidence>
<proteinExistence type="predicted"/>
<gene>
    <name evidence="1" type="ORF">Pla110_27620</name>
</gene>
<dbReference type="Proteomes" id="UP000317178">
    <property type="component" value="Chromosome"/>
</dbReference>
<dbReference type="KEGG" id="plon:Pla110_27620"/>
<protein>
    <submittedName>
        <fullName evidence="1">Uncharacterized protein</fullName>
    </submittedName>
</protein>
<evidence type="ECO:0000313" key="2">
    <source>
        <dbReference type="Proteomes" id="UP000317178"/>
    </source>
</evidence>